<name>A0A6B0GT77_9EURY</name>
<evidence type="ECO:0000313" key="4">
    <source>
        <dbReference type="Proteomes" id="UP000451471"/>
    </source>
</evidence>
<reference evidence="3 4" key="1">
    <citation type="submission" date="2019-12" db="EMBL/GenBank/DDBJ databases">
        <title>Halocatena pleomorpha gen. nov. sp. nov., an extremely halophilic archaeon of family Halobacteriaceae isolated from saltpan soil.</title>
        <authorList>
            <person name="Pal Y."/>
            <person name="Verma A."/>
            <person name="Krishnamurthi S."/>
            <person name="Kumar P."/>
        </authorList>
    </citation>
    <scope>NUCLEOTIDE SEQUENCE [LARGE SCALE GENOMIC DNA]</scope>
    <source>
        <strain evidence="3 4">JCM 16495</strain>
    </source>
</reference>
<dbReference type="OrthoDB" id="167740at2157"/>
<dbReference type="PANTHER" id="PTHR43437:SF3">
    <property type="entry name" value="HYDROXYACYL-THIOESTER DEHYDRATASE TYPE 2, MITOCHONDRIAL"/>
    <property type="match status" value="1"/>
</dbReference>
<protein>
    <submittedName>
        <fullName evidence="3">Dehydratase</fullName>
    </submittedName>
</protein>
<feature type="compositionally biased region" description="Basic and acidic residues" evidence="1">
    <location>
        <begin position="15"/>
        <end position="39"/>
    </location>
</feature>
<keyword evidence="4" id="KW-1185">Reference proteome</keyword>
<dbReference type="InterPro" id="IPR039569">
    <property type="entry name" value="FAS1-like_DH_region"/>
</dbReference>
<organism evidence="3 4">
    <name type="scientific">Halomarina oriensis</name>
    <dbReference type="NCBI Taxonomy" id="671145"/>
    <lineage>
        <taxon>Archaea</taxon>
        <taxon>Methanobacteriati</taxon>
        <taxon>Methanobacteriota</taxon>
        <taxon>Stenosarchaea group</taxon>
        <taxon>Halobacteria</taxon>
        <taxon>Halobacteriales</taxon>
        <taxon>Natronomonadaceae</taxon>
        <taxon>Halomarina</taxon>
    </lineage>
</organism>
<comment type="caution">
    <text evidence="3">The sequence shown here is derived from an EMBL/GenBank/DDBJ whole genome shotgun (WGS) entry which is preliminary data.</text>
</comment>
<dbReference type="AlphaFoldDB" id="A0A6B0GT77"/>
<dbReference type="InterPro" id="IPR050965">
    <property type="entry name" value="UPF0336/Enoyl-CoA_hydratase"/>
</dbReference>
<sequence>MTDVSAGDTTSYERTFTREDVERFADVSRDEGEHHVEADEEGRLMVHGLLTATLPTKLGGDLDFVARTMDLTFHRPVYTGETVRCEMTITDVEPQEGRTRVQSRAECTNEDGDVVLVGEYDGVVFD</sequence>
<dbReference type="PANTHER" id="PTHR43437">
    <property type="entry name" value="HYDROXYACYL-THIOESTER DEHYDRATASE TYPE 2, MITOCHONDRIAL-RELATED"/>
    <property type="match status" value="1"/>
</dbReference>
<proteinExistence type="predicted"/>
<dbReference type="InterPro" id="IPR029069">
    <property type="entry name" value="HotDog_dom_sf"/>
</dbReference>
<gene>
    <name evidence="3" type="ORF">GQS65_20730</name>
</gene>
<evidence type="ECO:0000313" key="3">
    <source>
        <dbReference type="EMBL" id="MWG36879.1"/>
    </source>
</evidence>
<feature type="domain" description="FAS1-like dehydratase" evidence="2">
    <location>
        <begin position="63"/>
        <end position="115"/>
    </location>
</feature>
<dbReference type="GO" id="GO:0019171">
    <property type="term" value="F:(3R)-hydroxyacyl-[acyl-carrier-protein] dehydratase activity"/>
    <property type="evidence" value="ECO:0007669"/>
    <property type="project" value="TreeGrafter"/>
</dbReference>
<dbReference type="Pfam" id="PF13452">
    <property type="entry name" value="FAS1_DH_region"/>
    <property type="match status" value="1"/>
</dbReference>
<dbReference type="Proteomes" id="UP000451471">
    <property type="component" value="Unassembled WGS sequence"/>
</dbReference>
<evidence type="ECO:0000259" key="2">
    <source>
        <dbReference type="Pfam" id="PF13452"/>
    </source>
</evidence>
<dbReference type="SUPFAM" id="SSF54637">
    <property type="entry name" value="Thioesterase/thiol ester dehydrase-isomerase"/>
    <property type="match status" value="1"/>
</dbReference>
<dbReference type="RefSeq" id="WP_158206529.1">
    <property type="nucleotide sequence ID" value="NZ_WSZK01000043.1"/>
</dbReference>
<evidence type="ECO:0000256" key="1">
    <source>
        <dbReference type="SAM" id="MobiDB-lite"/>
    </source>
</evidence>
<accession>A0A6B0GT77</accession>
<feature type="region of interest" description="Disordered" evidence="1">
    <location>
        <begin position="1"/>
        <end position="39"/>
    </location>
</feature>
<dbReference type="GO" id="GO:0006633">
    <property type="term" value="P:fatty acid biosynthetic process"/>
    <property type="evidence" value="ECO:0007669"/>
    <property type="project" value="TreeGrafter"/>
</dbReference>
<dbReference type="Gene3D" id="3.10.129.10">
    <property type="entry name" value="Hotdog Thioesterase"/>
    <property type="match status" value="1"/>
</dbReference>
<dbReference type="EMBL" id="WSZK01000043">
    <property type="protein sequence ID" value="MWG36879.1"/>
    <property type="molecule type" value="Genomic_DNA"/>
</dbReference>